<evidence type="ECO:0000313" key="2">
    <source>
        <dbReference type="Proteomes" id="UP000789570"/>
    </source>
</evidence>
<accession>A0A9N8VZ91</accession>
<keyword evidence="2" id="KW-1185">Reference proteome</keyword>
<reference evidence="1" key="1">
    <citation type="submission" date="2021-06" db="EMBL/GenBank/DDBJ databases">
        <authorList>
            <person name="Kallberg Y."/>
            <person name="Tangrot J."/>
            <person name="Rosling A."/>
        </authorList>
    </citation>
    <scope>NUCLEOTIDE SEQUENCE</scope>
    <source>
        <strain evidence="1">UK204</strain>
    </source>
</reference>
<name>A0A9N8VZ91_9GLOM</name>
<gene>
    <name evidence="1" type="ORF">FCALED_LOCUS2091</name>
</gene>
<dbReference type="EMBL" id="CAJVPQ010000301">
    <property type="protein sequence ID" value="CAG8468292.1"/>
    <property type="molecule type" value="Genomic_DNA"/>
</dbReference>
<evidence type="ECO:0000313" key="1">
    <source>
        <dbReference type="EMBL" id="CAG8468292.1"/>
    </source>
</evidence>
<comment type="caution">
    <text evidence="1">The sequence shown here is derived from an EMBL/GenBank/DDBJ whole genome shotgun (WGS) entry which is preliminary data.</text>
</comment>
<sequence length="65" mass="7675">MEGAEWLQHNQINFESFRVRVRPSHPFQSTGILEFITILQREPVKNQDGNLKFIGSKDKRVMDFL</sequence>
<organism evidence="1 2">
    <name type="scientific">Funneliformis caledonium</name>
    <dbReference type="NCBI Taxonomy" id="1117310"/>
    <lineage>
        <taxon>Eukaryota</taxon>
        <taxon>Fungi</taxon>
        <taxon>Fungi incertae sedis</taxon>
        <taxon>Mucoromycota</taxon>
        <taxon>Glomeromycotina</taxon>
        <taxon>Glomeromycetes</taxon>
        <taxon>Glomerales</taxon>
        <taxon>Glomeraceae</taxon>
        <taxon>Funneliformis</taxon>
    </lineage>
</organism>
<dbReference type="AlphaFoldDB" id="A0A9N8VZ91"/>
<proteinExistence type="predicted"/>
<protein>
    <submittedName>
        <fullName evidence="1">588_t:CDS:1</fullName>
    </submittedName>
</protein>
<dbReference type="Proteomes" id="UP000789570">
    <property type="component" value="Unassembled WGS sequence"/>
</dbReference>